<dbReference type="RefSeq" id="WP_343783943.1">
    <property type="nucleotide sequence ID" value="NZ_BAAAFH010000002.1"/>
</dbReference>
<dbReference type="PANTHER" id="PTHR30204:SF15">
    <property type="entry name" value="BLL5018 PROTEIN"/>
    <property type="match status" value="1"/>
</dbReference>
<dbReference type="InterPro" id="IPR000551">
    <property type="entry name" value="MerR-type_HTH_dom"/>
</dbReference>
<feature type="domain" description="HTH merR-type" evidence="2">
    <location>
        <begin position="13"/>
        <end position="83"/>
    </location>
</feature>
<protein>
    <submittedName>
        <fullName evidence="3">MerR family transcriptional regulator</fullName>
    </submittedName>
</protein>
<dbReference type="SUPFAM" id="SSF46955">
    <property type="entry name" value="Putative DNA-binding domain"/>
    <property type="match status" value="1"/>
</dbReference>
<evidence type="ECO:0000259" key="2">
    <source>
        <dbReference type="PROSITE" id="PS50937"/>
    </source>
</evidence>
<dbReference type="Gene3D" id="1.10.1660.10">
    <property type="match status" value="1"/>
</dbReference>
<dbReference type="PANTHER" id="PTHR30204">
    <property type="entry name" value="REDOX-CYCLING DRUG-SENSING TRANSCRIPTIONAL ACTIVATOR SOXR"/>
    <property type="match status" value="1"/>
</dbReference>
<organism evidence="3 4">
    <name type="scientific">Wandonia haliotis</name>
    <dbReference type="NCBI Taxonomy" id="574963"/>
    <lineage>
        <taxon>Bacteria</taxon>
        <taxon>Pseudomonadati</taxon>
        <taxon>Bacteroidota</taxon>
        <taxon>Flavobacteriia</taxon>
        <taxon>Flavobacteriales</taxon>
        <taxon>Crocinitomicaceae</taxon>
        <taxon>Wandonia</taxon>
    </lineage>
</organism>
<proteinExistence type="predicted"/>
<reference evidence="3 4" key="1">
    <citation type="journal article" date="2019" name="Int. J. Syst. Evol. Microbiol.">
        <title>The Global Catalogue of Microorganisms (GCM) 10K type strain sequencing project: providing services to taxonomists for standard genome sequencing and annotation.</title>
        <authorList>
            <consortium name="The Broad Institute Genomics Platform"/>
            <consortium name="The Broad Institute Genome Sequencing Center for Infectious Disease"/>
            <person name="Wu L."/>
            <person name="Ma J."/>
        </authorList>
    </citation>
    <scope>NUCLEOTIDE SEQUENCE [LARGE SCALE GENOMIC DNA]</scope>
    <source>
        <strain evidence="3 4">JCM 16083</strain>
    </source>
</reference>
<accession>A0ABN1ML86</accession>
<dbReference type="InterPro" id="IPR009061">
    <property type="entry name" value="DNA-bd_dom_put_sf"/>
</dbReference>
<sequence length="116" mass="13553">MKRINYEKLNKLYYSIGEVAEMFDVNTSLIRFWEKEFTVLKPKKNTKGNRQFTPKDIAAIEKIYVLVKEKGFTLEGAKKAMKKSSGIDPLEQETPSVDNVISRLEQIREKLIRLKK</sequence>
<keyword evidence="1" id="KW-0238">DNA-binding</keyword>
<dbReference type="InterPro" id="IPR047057">
    <property type="entry name" value="MerR_fam"/>
</dbReference>
<evidence type="ECO:0000256" key="1">
    <source>
        <dbReference type="ARBA" id="ARBA00023125"/>
    </source>
</evidence>
<comment type="caution">
    <text evidence="3">The sequence shown here is derived from an EMBL/GenBank/DDBJ whole genome shotgun (WGS) entry which is preliminary data.</text>
</comment>
<name>A0ABN1ML86_9FLAO</name>
<evidence type="ECO:0000313" key="4">
    <source>
        <dbReference type="Proteomes" id="UP001501126"/>
    </source>
</evidence>
<dbReference type="SMART" id="SM00422">
    <property type="entry name" value="HTH_MERR"/>
    <property type="match status" value="1"/>
</dbReference>
<evidence type="ECO:0000313" key="3">
    <source>
        <dbReference type="EMBL" id="GAA0873678.1"/>
    </source>
</evidence>
<gene>
    <name evidence="3" type="ORF">GCM10009118_00860</name>
</gene>
<dbReference type="CDD" id="cd04765">
    <property type="entry name" value="HTH_MlrA-like_sg2"/>
    <property type="match status" value="1"/>
</dbReference>
<keyword evidence="4" id="KW-1185">Reference proteome</keyword>
<dbReference type="EMBL" id="BAAAFH010000002">
    <property type="protein sequence ID" value="GAA0873678.1"/>
    <property type="molecule type" value="Genomic_DNA"/>
</dbReference>
<dbReference type="Pfam" id="PF13411">
    <property type="entry name" value="MerR_1"/>
    <property type="match status" value="1"/>
</dbReference>
<dbReference type="Proteomes" id="UP001501126">
    <property type="component" value="Unassembled WGS sequence"/>
</dbReference>
<dbReference type="PROSITE" id="PS50937">
    <property type="entry name" value="HTH_MERR_2"/>
    <property type="match status" value="1"/>
</dbReference>